<organism evidence="2 3">
    <name type="scientific">Operophtera brumata</name>
    <name type="common">Winter moth</name>
    <name type="synonym">Phalaena brumata</name>
    <dbReference type="NCBI Taxonomy" id="104452"/>
    <lineage>
        <taxon>Eukaryota</taxon>
        <taxon>Metazoa</taxon>
        <taxon>Ecdysozoa</taxon>
        <taxon>Arthropoda</taxon>
        <taxon>Hexapoda</taxon>
        <taxon>Insecta</taxon>
        <taxon>Pterygota</taxon>
        <taxon>Neoptera</taxon>
        <taxon>Endopterygota</taxon>
        <taxon>Lepidoptera</taxon>
        <taxon>Glossata</taxon>
        <taxon>Ditrysia</taxon>
        <taxon>Geometroidea</taxon>
        <taxon>Geometridae</taxon>
        <taxon>Larentiinae</taxon>
        <taxon>Operophtera</taxon>
    </lineage>
</organism>
<dbReference type="InterPro" id="IPR042089">
    <property type="entry name" value="Peptidase_M13_dom_2"/>
</dbReference>
<feature type="domain" description="Peptidase M13 N-terminal" evidence="1">
    <location>
        <begin position="17"/>
        <end position="88"/>
    </location>
</feature>
<keyword evidence="3" id="KW-1185">Reference proteome</keyword>
<dbReference type="SUPFAM" id="SSF55486">
    <property type="entry name" value="Metalloproteases ('zincins'), catalytic domain"/>
    <property type="match status" value="1"/>
</dbReference>
<proteinExistence type="predicted"/>
<dbReference type="GO" id="GO:0006508">
    <property type="term" value="P:proteolysis"/>
    <property type="evidence" value="ECO:0007669"/>
    <property type="project" value="InterPro"/>
</dbReference>
<evidence type="ECO:0000313" key="2">
    <source>
        <dbReference type="EMBL" id="KOB70116.1"/>
    </source>
</evidence>
<dbReference type="Gene3D" id="1.10.1380.10">
    <property type="entry name" value="Neutral endopeptidase , domain2"/>
    <property type="match status" value="1"/>
</dbReference>
<dbReference type="EMBL" id="JTDY01003120">
    <property type="protein sequence ID" value="KOB70116.1"/>
    <property type="molecule type" value="Genomic_DNA"/>
</dbReference>
<comment type="caution">
    <text evidence="2">The sequence shown here is derived from an EMBL/GenBank/DDBJ whole genome shotgun (WGS) entry which is preliminary data.</text>
</comment>
<gene>
    <name evidence="2" type="ORF">OBRU01_14395</name>
</gene>
<accession>A0A0L7L462</accession>
<evidence type="ECO:0000259" key="1">
    <source>
        <dbReference type="Pfam" id="PF05649"/>
    </source>
</evidence>
<dbReference type="InterPro" id="IPR008753">
    <property type="entry name" value="Peptidase_M13_N"/>
</dbReference>
<dbReference type="Proteomes" id="UP000037510">
    <property type="component" value="Unassembled WGS sequence"/>
</dbReference>
<evidence type="ECO:0000313" key="3">
    <source>
        <dbReference type="Proteomes" id="UP000037510"/>
    </source>
</evidence>
<sequence>MTEIIIHKGCHKLMENSRLAKITSAPEDRRNVSELYRRMTLVELEELVPEVKWRRYLCIVMNRSVHSNETVVLFALSYVRNLPSLLLSHSHISPSHLAALRLGLPSELISLASCFLQRTVVVPTRSRYSYHYS</sequence>
<dbReference type="AlphaFoldDB" id="A0A0L7L462"/>
<name>A0A0L7L462_OPEBR</name>
<reference evidence="2 3" key="1">
    <citation type="journal article" date="2015" name="Genome Biol. Evol.">
        <title>The genome of winter moth (Operophtera brumata) provides a genomic perspective on sexual dimorphism and phenology.</title>
        <authorList>
            <person name="Derks M.F."/>
            <person name="Smit S."/>
            <person name="Salis L."/>
            <person name="Schijlen E."/>
            <person name="Bossers A."/>
            <person name="Mateman C."/>
            <person name="Pijl A.S."/>
            <person name="de Ridder D."/>
            <person name="Groenen M.A."/>
            <person name="Visser M.E."/>
            <person name="Megens H.J."/>
        </authorList>
    </citation>
    <scope>NUCLEOTIDE SEQUENCE [LARGE SCALE GENOMIC DNA]</scope>
    <source>
        <strain evidence="2">WM2013NL</strain>
        <tissue evidence="2">Head and thorax</tissue>
    </source>
</reference>
<dbReference type="STRING" id="104452.A0A0L7L462"/>
<dbReference type="Pfam" id="PF05649">
    <property type="entry name" value="Peptidase_M13_N"/>
    <property type="match status" value="1"/>
</dbReference>
<protein>
    <submittedName>
        <fullName evidence="2">Endothelin-converting enzyme 1</fullName>
    </submittedName>
</protein>